<dbReference type="AlphaFoldDB" id="D7DB40"/>
<dbReference type="KEGG" id="shc:Shell_0248"/>
<reference evidence="1 2" key="2">
    <citation type="journal article" date="2011" name="Stand. Genomic Sci.">
        <title>Complete genome sequence of Staphylothermus hellenicus P8.</title>
        <authorList>
            <person name="Anderson I."/>
            <person name="Wirth R."/>
            <person name="Lucas S."/>
            <person name="Copeland A."/>
            <person name="Lapidus A."/>
            <person name="Cheng J.F."/>
            <person name="Goodwin L."/>
            <person name="Pitluck S."/>
            <person name="Davenport K."/>
            <person name="Detter J.C."/>
            <person name="Han C."/>
            <person name="Tapia R."/>
            <person name="Land M."/>
            <person name="Hauser L."/>
            <person name="Pati A."/>
            <person name="Mikhailova N."/>
            <person name="Woyke T."/>
            <person name="Klenk H.P."/>
            <person name="Kyrpides N."/>
            <person name="Ivanova N."/>
        </authorList>
    </citation>
    <scope>NUCLEOTIDE SEQUENCE [LARGE SCALE GENOMIC DNA]</scope>
    <source>
        <strain evidence="2">DSM 12710 / JCM 10830 / BK20S6-10-b1 / P8</strain>
    </source>
</reference>
<proteinExistence type="predicted"/>
<evidence type="ECO:0000313" key="1">
    <source>
        <dbReference type="EMBL" id="ADI31387.1"/>
    </source>
</evidence>
<dbReference type="STRING" id="591019.Shell_0248"/>
<dbReference type="EMBL" id="CP002051">
    <property type="protein sequence ID" value="ADI31387.1"/>
    <property type="molecule type" value="Genomic_DNA"/>
</dbReference>
<dbReference type="RefSeq" id="WP_013142585.1">
    <property type="nucleotide sequence ID" value="NC_014205.1"/>
</dbReference>
<name>D7DB40_STAHD</name>
<organism evidence="1 2">
    <name type="scientific">Staphylothermus hellenicus (strain DSM 12710 / JCM 10830 / BK20S6-10-b1 / P8)</name>
    <dbReference type="NCBI Taxonomy" id="591019"/>
    <lineage>
        <taxon>Archaea</taxon>
        <taxon>Thermoproteota</taxon>
        <taxon>Thermoprotei</taxon>
        <taxon>Desulfurococcales</taxon>
        <taxon>Desulfurococcaceae</taxon>
        <taxon>Staphylothermus</taxon>
    </lineage>
</organism>
<protein>
    <submittedName>
        <fullName evidence="1">Uncharacterized protein</fullName>
    </submittedName>
</protein>
<reference evidence="2" key="1">
    <citation type="submission" date="2010-05" db="EMBL/GenBank/DDBJ databases">
        <title>Complete sequence of Staphylothermus hellenicus DSM 12710.</title>
        <authorList>
            <consortium name="US DOE Joint Genome Institute"/>
            <person name="Lucas S."/>
            <person name="Copeland A."/>
            <person name="Lapidus A."/>
            <person name="Cheng J.-F."/>
            <person name="Bruce D."/>
            <person name="Goodwin L."/>
            <person name="Pitluck S."/>
            <person name="Davenport K."/>
            <person name="Detter J.C."/>
            <person name="Han C."/>
            <person name="Tapia R."/>
            <person name="Larimer F."/>
            <person name="Land M."/>
            <person name="Hauser L."/>
            <person name="Kyrpides N."/>
            <person name="Mikhailova N."/>
            <person name="Anderson I.J."/>
            <person name="Woyke T."/>
        </authorList>
    </citation>
    <scope>NUCLEOTIDE SEQUENCE [LARGE SCALE GENOMIC DNA]</scope>
    <source>
        <strain evidence="2">DSM 12710 / JCM 10830 / BK20S6-10-b1 / P8</strain>
    </source>
</reference>
<dbReference type="HOGENOM" id="CLU_3401607_0_0_2"/>
<dbReference type="eggNOG" id="arCOG02017">
    <property type="taxonomic scope" value="Archaea"/>
</dbReference>
<dbReference type="Proteomes" id="UP000002573">
    <property type="component" value="Chromosome"/>
</dbReference>
<evidence type="ECO:0000313" key="2">
    <source>
        <dbReference type="Proteomes" id="UP000002573"/>
    </source>
</evidence>
<sequence>MANIEYKVVDSKEYGDRTFFVGEVVDYTYN</sequence>
<keyword evidence="2" id="KW-1185">Reference proteome</keyword>
<dbReference type="GeneID" id="67188907"/>
<accession>D7DB40</accession>
<gene>
    <name evidence="1" type="ordered locus">Shell_0248</name>
</gene>